<evidence type="ECO:0000313" key="1">
    <source>
        <dbReference type="EMBL" id="ARU48317.1"/>
    </source>
</evidence>
<dbReference type="KEGG" id="suls:Sdiek1_1151"/>
<proteinExistence type="predicted"/>
<dbReference type="RefSeq" id="WP_087438295.1">
    <property type="nucleotide sequence ID" value="NZ_CP021416.1"/>
</dbReference>
<accession>A0A1Y0HJM9</accession>
<dbReference type="Proteomes" id="UP000196005">
    <property type="component" value="Chromosome"/>
</dbReference>
<organism evidence="1 2">
    <name type="scientific">Sulfurospirillum diekertiae</name>
    <dbReference type="NCBI Taxonomy" id="1854492"/>
    <lineage>
        <taxon>Bacteria</taxon>
        <taxon>Pseudomonadati</taxon>
        <taxon>Campylobacterota</taxon>
        <taxon>Epsilonproteobacteria</taxon>
        <taxon>Campylobacterales</taxon>
        <taxon>Sulfurospirillaceae</taxon>
        <taxon>Sulfurospirillum</taxon>
    </lineage>
</organism>
<keyword evidence="2" id="KW-1185">Reference proteome</keyword>
<dbReference type="OrthoDB" id="5339927at2"/>
<evidence type="ECO:0000313" key="2">
    <source>
        <dbReference type="Proteomes" id="UP000196005"/>
    </source>
</evidence>
<dbReference type="EMBL" id="CP021416">
    <property type="protein sequence ID" value="ARU48317.1"/>
    <property type="molecule type" value="Genomic_DNA"/>
</dbReference>
<gene>
    <name evidence="1" type="ORF">Sdiek1_1151</name>
</gene>
<sequence>MNLQNLQKYDWSSVLKGVGQVATVFNPAIGGGLIVASQVVETLNQDTTLQNNEVLKNDVIGLTRCSEILADYLQKKELKQEVNDDNLKLVFVSIQSLDVLFDKTVAIMK</sequence>
<name>A0A1Y0HJM9_9BACT</name>
<reference evidence="2" key="1">
    <citation type="submission" date="2017-05" db="EMBL/GenBank/DDBJ databases">
        <title>Dechlorination kinetics govern the competition between two new strains of the genus Sulfurospirillum.</title>
        <authorList>
            <person name="Buttet G.F."/>
            <person name="Murray A.M."/>
            <person name="Goris T."/>
            <person name="Burion M."/>
            <person name="Lin B."/>
            <person name="Rolle M."/>
            <person name="Maillard J."/>
        </authorList>
    </citation>
    <scope>NUCLEOTIDE SEQUENCE [LARGE SCALE GENOMIC DNA]</scope>
    <source>
        <strain evidence="2">SL2-1</strain>
    </source>
</reference>
<protein>
    <submittedName>
        <fullName evidence="1">Uncharacterized protein</fullName>
    </submittedName>
</protein>
<dbReference type="AlphaFoldDB" id="A0A1Y0HJM9"/>